<keyword evidence="3 7" id="KW-0812">Transmembrane</keyword>
<dbReference type="GO" id="GO:0015293">
    <property type="term" value="F:symporter activity"/>
    <property type="evidence" value="ECO:0007669"/>
    <property type="project" value="UniProtKB-KW"/>
</dbReference>
<keyword evidence="6 7" id="KW-0472">Membrane</keyword>
<feature type="transmembrane region" description="Helical" evidence="7">
    <location>
        <begin position="87"/>
        <end position="106"/>
    </location>
</feature>
<dbReference type="Pfam" id="PF07690">
    <property type="entry name" value="MFS_1"/>
    <property type="match status" value="1"/>
</dbReference>
<feature type="transmembrane region" description="Helical" evidence="7">
    <location>
        <begin position="212"/>
        <end position="232"/>
    </location>
</feature>
<feature type="transmembrane region" description="Helical" evidence="7">
    <location>
        <begin position="310"/>
        <end position="335"/>
    </location>
</feature>
<dbReference type="InterPro" id="IPR036259">
    <property type="entry name" value="MFS_trans_sf"/>
</dbReference>
<protein>
    <recommendedName>
        <fullName evidence="8">Major facilitator superfamily (MFS) profile domain-containing protein</fullName>
    </recommendedName>
</protein>
<organism evidence="9 10">
    <name type="scientific">Rhynchophorus ferrugineus</name>
    <name type="common">Red palm weevil</name>
    <name type="synonym">Curculio ferrugineus</name>
    <dbReference type="NCBI Taxonomy" id="354439"/>
    <lineage>
        <taxon>Eukaryota</taxon>
        <taxon>Metazoa</taxon>
        <taxon>Ecdysozoa</taxon>
        <taxon>Arthropoda</taxon>
        <taxon>Hexapoda</taxon>
        <taxon>Insecta</taxon>
        <taxon>Pterygota</taxon>
        <taxon>Neoptera</taxon>
        <taxon>Endopterygota</taxon>
        <taxon>Coleoptera</taxon>
        <taxon>Polyphaga</taxon>
        <taxon>Cucujiformia</taxon>
        <taxon>Curculionidae</taxon>
        <taxon>Dryophthorinae</taxon>
        <taxon>Rhynchophorus</taxon>
    </lineage>
</organism>
<feature type="transmembrane region" description="Helical" evidence="7">
    <location>
        <begin position="372"/>
        <end position="391"/>
    </location>
</feature>
<name>A0A834HQC4_RHYFE</name>
<evidence type="ECO:0000256" key="2">
    <source>
        <dbReference type="ARBA" id="ARBA00022448"/>
    </source>
</evidence>
<comment type="caution">
    <text evidence="9">The sequence shown here is derived from an EMBL/GenBank/DDBJ whole genome shotgun (WGS) entry which is preliminary data.</text>
</comment>
<dbReference type="InterPro" id="IPR050382">
    <property type="entry name" value="MFS_Na/Anion_cotransporter"/>
</dbReference>
<feature type="transmembrane region" description="Helical" evidence="7">
    <location>
        <begin position="440"/>
        <end position="459"/>
    </location>
</feature>
<evidence type="ECO:0000256" key="7">
    <source>
        <dbReference type="SAM" id="Phobius"/>
    </source>
</evidence>
<comment type="subcellular location">
    <subcellularLocation>
        <location evidence="1">Membrane</location>
        <topology evidence="1">Multi-pass membrane protein</topology>
    </subcellularLocation>
</comment>
<evidence type="ECO:0000313" key="9">
    <source>
        <dbReference type="EMBL" id="KAF7265868.1"/>
    </source>
</evidence>
<dbReference type="Proteomes" id="UP000625711">
    <property type="component" value="Unassembled WGS sequence"/>
</dbReference>
<accession>A0A834HQC4</accession>
<dbReference type="PROSITE" id="PS50850">
    <property type="entry name" value="MFS"/>
    <property type="match status" value="1"/>
</dbReference>
<proteinExistence type="predicted"/>
<dbReference type="InterPro" id="IPR020846">
    <property type="entry name" value="MFS_dom"/>
</dbReference>
<evidence type="ECO:0000256" key="3">
    <source>
        <dbReference type="ARBA" id="ARBA00022692"/>
    </source>
</evidence>
<dbReference type="EMBL" id="JAACXV010014584">
    <property type="protein sequence ID" value="KAF7265868.1"/>
    <property type="molecule type" value="Genomic_DNA"/>
</dbReference>
<dbReference type="FunFam" id="1.20.1250.20:FF:000423">
    <property type="entry name" value="Putative inorganic phosphate cotransporter-like Protein"/>
    <property type="match status" value="1"/>
</dbReference>
<feature type="transmembrane region" description="Helical" evidence="7">
    <location>
        <begin position="143"/>
        <end position="167"/>
    </location>
</feature>
<dbReference type="PANTHER" id="PTHR11662:SF415">
    <property type="entry name" value="AT30085P-RELATED"/>
    <property type="match status" value="1"/>
</dbReference>
<keyword evidence="2" id="KW-0813">Transport</keyword>
<keyword evidence="4" id="KW-0769">Symport</keyword>
<feature type="domain" description="Major facilitator superfamily (MFS) profile" evidence="8">
    <location>
        <begin position="20"/>
        <end position="464"/>
    </location>
</feature>
<dbReference type="GO" id="GO:0016020">
    <property type="term" value="C:membrane"/>
    <property type="evidence" value="ECO:0007669"/>
    <property type="project" value="UniProtKB-SubCell"/>
</dbReference>
<reference evidence="9" key="1">
    <citation type="submission" date="2020-08" db="EMBL/GenBank/DDBJ databases">
        <title>Genome sequencing and assembly of the red palm weevil Rhynchophorus ferrugineus.</title>
        <authorList>
            <person name="Dias G.B."/>
            <person name="Bergman C.M."/>
            <person name="Manee M."/>
        </authorList>
    </citation>
    <scope>NUCLEOTIDE SEQUENCE</scope>
    <source>
        <strain evidence="9">AA-2017</strain>
        <tissue evidence="9">Whole larva</tissue>
    </source>
</reference>
<dbReference type="PANTHER" id="PTHR11662">
    <property type="entry name" value="SOLUTE CARRIER FAMILY 17"/>
    <property type="match status" value="1"/>
</dbReference>
<keyword evidence="5 7" id="KW-1133">Transmembrane helix</keyword>
<feature type="transmembrane region" description="Helical" evidence="7">
    <location>
        <begin position="403"/>
        <end position="428"/>
    </location>
</feature>
<dbReference type="InterPro" id="IPR011701">
    <property type="entry name" value="MFS"/>
</dbReference>
<dbReference type="AlphaFoldDB" id="A0A834HQC4"/>
<dbReference type="SUPFAM" id="SSF103473">
    <property type="entry name" value="MFS general substrate transporter"/>
    <property type="match status" value="1"/>
</dbReference>
<evidence type="ECO:0000256" key="1">
    <source>
        <dbReference type="ARBA" id="ARBA00004141"/>
    </source>
</evidence>
<feature type="transmembrane region" description="Helical" evidence="7">
    <location>
        <begin position="347"/>
        <end position="366"/>
    </location>
</feature>
<dbReference type="FunFam" id="1.20.1250.20:FF:000003">
    <property type="entry name" value="Solute carrier family 17 member 3"/>
    <property type="match status" value="1"/>
</dbReference>
<sequence length="480" mass="54221">MAVKPLHCVYGKFIIPQRVVLAIVLHLAMLNVYNLRVVINVAITEMVEKPPPSNRSRIVDDCPNLLPEKDPPIKDGQYKWDSNDQALIKYIFFVGYFIGHFPGGWLSDKIGARHVTGTCILLAAILNLVQPILIISGGEYWGFVYSIIIRFLIGLVQGPIVPTIATFMSNWAPTKERAYLGGIAYAGGNLGNIVGIIVTGVIIYYTRSWANAFYLWGFLAILWYILFLFTVFSYPETHPFITDEEKTFLAEIIAKKPTKFHVPWKEIATCCPIWAIFAAQFGHNYVLFAMNTDLPKFVKEFLKMNIKNNGIVTAMPFVFCWISAIGSGFIADFIINKKLMSILNMRKLYTIISILGPAICNVIAVYVGCSRWLVVFLCTFGMFWMGPFWSSTKVNVSDLSKHYGGILMAIINGFGAWAGILAPFITGYFTPDGTLRQWRLVFWIMMFIAVITSVIYLFFAKAERQNWDYWEGEAPPTTDA</sequence>
<dbReference type="Gene3D" id="1.20.1250.20">
    <property type="entry name" value="MFS general substrate transporter like domains"/>
    <property type="match status" value="2"/>
</dbReference>
<evidence type="ECO:0000256" key="5">
    <source>
        <dbReference type="ARBA" id="ARBA00022989"/>
    </source>
</evidence>
<dbReference type="OrthoDB" id="2985014at2759"/>
<evidence type="ECO:0000259" key="8">
    <source>
        <dbReference type="PROSITE" id="PS50850"/>
    </source>
</evidence>
<gene>
    <name evidence="9" type="ORF">GWI33_020937</name>
</gene>
<dbReference type="GO" id="GO:0006820">
    <property type="term" value="P:monoatomic anion transport"/>
    <property type="evidence" value="ECO:0007669"/>
    <property type="project" value="TreeGrafter"/>
</dbReference>
<feature type="transmembrane region" description="Helical" evidence="7">
    <location>
        <begin position="20"/>
        <end position="43"/>
    </location>
</feature>
<evidence type="ECO:0000313" key="10">
    <source>
        <dbReference type="Proteomes" id="UP000625711"/>
    </source>
</evidence>
<feature type="transmembrane region" description="Helical" evidence="7">
    <location>
        <begin position="179"/>
        <end position="206"/>
    </location>
</feature>
<evidence type="ECO:0000256" key="4">
    <source>
        <dbReference type="ARBA" id="ARBA00022847"/>
    </source>
</evidence>
<evidence type="ECO:0000256" key="6">
    <source>
        <dbReference type="ARBA" id="ARBA00023136"/>
    </source>
</evidence>
<feature type="transmembrane region" description="Helical" evidence="7">
    <location>
        <begin position="118"/>
        <end position="137"/>
    </location>
</feature>
<keyword evidence="10" id="KW-1185">Reference proteome</keyword>